<dbReference type="EMBL" id="CP036289">
    <property type="protein sequence ID" value="QDU74138.1"/>
    <property type="molecule type" value="Genomic_DNA"/>
</dbReference>
<feature type="region of interest" description="Disordered" evidence="1">
    <location>
        <begin position="57"/>
        <end position="129"/>
    </location>
</feature>
<organism evidence="2 3">
    <name type="scientific">Bremerella volcania</name>
    <dbReference type="NCBI Taxonomy" id="2527984"/>
    <lineage>
        <taxon>Bacteria</taxon>
        <taxon>Pseudomonadati</taxon>
        <taxon>Planctomycetota</taxon>
        <taxon>Planctomycetia</taxon>
        <taxon>Pirellulales</taxon>
        <taxon>Pirellulaceae</taxon>
        <taxon>Bremerella</taxon>
    </lineage>
</organism>
<dbReference type="Proteomes" id="UP000318626">
    <property type="component" value="Chromosome"/>
</dbReference>
<proteinExistence type="predicted"/>
<feature type="compositionally biased region" description="Basic residues" evidence="1">
    <location>
        <begin position="195"/>
        <end position="206"/>
    </location>
</feature>
<feature type="compositionally biased region" description="Basic residues" evidence="1">
    <location>
        <begin position="105"/>
        <end position="119"/>
    </location>
</feature>
<gene>
    <name evidence="2" type="ORF">Pan97_11430</name>
</gene>
<dbReference type="AlphaFoldDB" id="A0A518C4I5"/>
<sequence length="233" mass="25485">MSSPNPQPERSGKLSSESKPQVVVRAGKVYVCSSCGTLVEIPADVVGQLVIMVDPASQAEDSPDVQSPTSQPAASISTQHAGGKAGTASVTTQTGATLVGDRPRACRRKQNRPPRPRRPHVPEPNRFHGITIDGLTVPPAARLDRALAWVTFHLKVLDRQESEVDWLQRLLKEQRRTSVASDYRQHASGCAKESPKRRRAPRLSRKQRSDAHADVGMAPRPRHSKRTSKRGPP</sequence>
<feature type="region of interest" description="Disordered" evidence="1">
    <location>
        <begin position="175"/>
        <end position="233"/>
    </location>
</feature>
<reference evidence="3" key="1">
    <citation type="submission" date="2019-02" db="EMBL/GenBank/DDBJ databases">
        <title>Deep-cultivation of Planctomycetes and their phenomic and genomic characterization uncovers novel biology.</title>
        <authorList>
            <person name="Wiegand S."/>
            <person name="Jogler M."/>
            <person name="Boedeker C."/>
            <person name="Pinto D."/>
            <person name="Vollmers J."/>
            <person name="Rivas-Marin E."/>
            <person name="Kohn T."/>
            <person name="Peeters S.H."/>
            <person name="Heuer A."/>
            <person name="Rast P."/>
            <person name="Oberbeckmann S."/>
            <person name="Bunk B."/>
            <person name="Jeske O."/>
            <person name="Meyerdierks A."/>
            <person name="Storesund J.E."/>
            <person name="Kallscheuer N."/>
            <person name="Luecker S."/>
            <person name="Lage O.M."/>
            <person name="Pohl T."/>
            <person name="Merkel B.J."/>
            <person name="Hornburger P."/>
            <person name="Mueller R.-W."/>
            <person name="Bruemmer F."/>
            <person name="Labrenz M."/>
            <person name="Spormann A.M."/>
            <person name="Op den Camp H."/>
            <person name="Overmann J."/>
            <person name="Amann R."/>
            <person name="Jetten M.S.M."/>
            <person name="Mascher T."/>
            <person name="Medema M.H."/>
            <person name="Devos D.P."/>
            <person name="Kaster A.-K."/>
            <person name="Ovreas L."/>
            <person name="Rohde M."/>
            <person name="Galperin M.Y."/>
            <person name="Jogler C."/>
        </authorList>
    </citation>
    <scope>NUCLEOTIDE SEQUENCE [LARGE SCALE GENOMIC DNA]</scope>
    <source>
        <strain evidence="3">Pan97</strain>
    </source>
</reference>
<name>A0A518C4I5_9BACT</name>
<feature type="region of interest" description="Disordered" evidence="1">
    <location>
        <begin position="1"/>
        <end position="20"/>
    </location>
</feature>
<feature type="compositionally biased region" description="Basic residues" evidence="1">
    <location>
        <begin position="220"/>
        <end position="233"/>
    </location>
</feature>
<dbReference type="KEGG" id="bvo:Pan97_11430"/>
<protein>
    <submittedName>
        <fullName evidence="2">Uncharacterized protein</fullName>
    </submittedName>
</protein>
<feature type="compositionally biased region" description="Polar residues" evidence="1">
    <location>
        <begin position="64"/>
        <end position="80"/>
    </location>
</feature>
<dbReference type="RefSeq" id="WP_144971134.1">
    <property type="nucleotide sequence ID" value="NZ_CP036289.1"/>
</dbReference>
<evidence type="ECO:0000313" key="3">
    <source>
        <dbReference type="Proteomes" id="UP000318626"/>
    </source>
</evidence>
<accession>A0A518C4I5</accession>
<keyword evidence="3" id="KW-1185">Reference proteome</keyword>
<evidence type="ECO:0000313" key="2">
    <source>
        <dbReference type="EMBL" id="QDU74138.1"/>
    </source>
</evidence>
<evidence type="ECO:0000256" key="1">
    <source>
        <dbReference type="SAM" id="MobiDB-lite"/>
    </source>
</evidence>